<organism evidence="1 2">
    <name type="scientific">Clunio marinus</name>
    <dbReference type="NCBI Taxonomy" id="568069"/>
    <lineage>
        <taxon>Eukaryota</taxon>
        <taxon>Metazoa</taxon>
        <taxon>Ecdysozoa</taxon>
        <taxon>Arthropoda</taxon>
        <taxon>Hexapoda</taxon>
        <taxon>Insecta</taxon>
        <taxon>Pterygota</taxon>
        <taxon>Neoptera</taxon>
        <taxon>Endopterygota</taxon>
        <taxon>Diptera</taxon>
        <taxon>Nematocera</taxon>
        <taxon>Chironomoidea</taxon>
        <taxon>Chironomidae</taxon>
        <taxon>Clunio</taxon>
    </lineage>
</organism>
<name>A0A1J1I9W8_9DIPT</name>
<sequence>MIISKLFHVVLKLKLSKQKIDFQNLFINISSNNINIFEIIFTAIQPEDNDDVCLSKKPIKSLCEAYQAPSQS</sequence>
<protein>
    <submittedName>
        <fullName evidence="1">CLUMA_CG010474, isoform A</fullName>
    </submittedName>
</protein>
<gene>
    <name evidence="1" type="ORF">CLUMA_CG010474</name>
</gene>
<evidence type="ECO:0000313" key="1">
    <source>
        <dbReference type="EMBL" id="CRK97079.1"/>
    </source>
</evidence>
<accession>A0A1J1I9W8</accession>
<reference evidence="1 2" key="1">
    <citation type="submission" date="2015-04" db="EMBL/GenBank/DDBJ databases">
        <authorList>
            <person name="Syromyatnikov M.Y."/>
            <person name="Popov V.N."/>
        </authorList>
    </citation>
    <scope>NUCLEOTIDE SEQUENCE [LARGE SCALE GENOMIC DNA]</scope>
</reference>
<dbReference type="EMBL" id="CVRI01000046">
    <property type="protein sequence ID" value="CRK97079.1"/>
    <property type="molecule type" value="Genomic_DNA"/>
</dbReference>
<evidence type="ECO:0000313" key="2">
    <source>
        <dbReference type="Proteomes" id="UP000183832"/>
    </source>
</evidence>
<dbReference type="Proteomes" id="UP000183832">
    <property type="component" value="Unassembled WGS sequence"/>
</dbReference>
<proteinExistence type="predicted"/>
<dbReference type="AlphaFoldDB" id="A0A1J1I9W8"/>
<keyword evidence="2" id="KW-1185">Reference proteome</keyword>